<sequence length="163" mass="16727">LQAVASLRSGCSHIPAPTLPARDRPCQDPGAAPASAKLSPRSQVRSQPPRHAPGSSCCTRSSPSASTLLSGFLPLAAGGLCVKLQGLQKLEVPLSGRIVHCTQGTKGGGRKNYGYCDTSPTAAQLAATATRRDFSVASRGAGQRWSPATFSLGPAPGLSSRHQ</sequence>
<dbReference type="Ensembl" id="ENSMMUT00000084646.1">
    <property type="protein sequence ID" value="ENSMMUP00000065564.1"/>
    <property type="gene ID" value="ENSMMUG00000052648.1"/>
</dbReference>
<reference evidence="2" key="2">
    <citation type="submission" date="2019-01" db="EMBL/GenBank/DDBJ databases">
        <authorList>
            <person name="Graves T."/>
            <person name="Eichler E.E."/>
            <person name="Wilson R.K."/>
        </authorList>
    </citation>
    <scope>NUCLEOTIDE SEQUENCE [LARGE SCALE GENOMIC DNA]</scope>
    <source>
        <strain evidence="2">17573</strain>
    </source>
</reference>
<reference evidence="3" key="1">
    <citation type="journal article" date="2007" name="Science">
        <title>Evolutionary and biomedical insights from the rhesus macaque genome.</title>
        <authorList>
            <person name="Gibbs R.A."/>
            <person name="Rogers J."/>
            <person name="Katze M.G."/>
            <person name="Bumgarner R."/>
            <person name="Weinstock G.M."/>
            <person name="Mardis E.R."/>
            <person name="Remington K.A."/>
            <person name="Strausberg R.L."/>
            <person name="Venter J.C."/>
            <person name="Wilson R.K."/>
            <person name="Batzer M.A."/>
            <person name="Bustamante C.D."/>
            <person name="Eichler E.E."/>
            <person name="Hahn M.W."/>
            <person name="Hardison R.C."/>
            <person name="Makova K.D."/>
            <person name="Miller W."/>
            <person name="Milosavljevic A."/>
            <person name="Palermo R.E."/>
            <person name="Siepel A."/>
            <person name="Sikela J.M."/>
            <person name="Attaway T."/>
            <person name="Bell S."/>
            <person name="Bernard K.E."/>
            <person name="Buhay C.J."/>
            <person name="Chandrabose M.N."/>
            <person name="Dao M."/>
            <person name="Davis C."/>
            <person name="Delehaunty K.D."/>
            <person name="Ding Y."/>
            <person name="Dinh H.H."/>
            <person name="Dugan-Rocha S."/>
            <person name="Fulton L.A."/>
            <person name="Gabisi R.A."/>
            <person name="Garner T.T."/>
            <person name="Godfrey J."/>
            <person name="Hawes A.C."/>
            <person name="Hernandez J."/>
            <person name="Hines S."/>
            <person name="Holder M."/>
            <person name="Hume J."/>
            <person name="Jhangiani S.N."/>
            <person name="Joshi V."/>
            <person name="Khan Z.M."/>
            <person name="Kirkness E.F."/>
            <person name="Cree A."/>
            <person name="Fowler R.G."/>
            <person name="Lee S."/>
            <person name="Lewis L.R."/>
            <person name="Li Z."/>
            <person name="Liu Y.-S."/>
            <person name="Moore S.M."/>
            <person name="Muzny D."/>
            <person name="Nazareth L.V."/>
            <person name="Ngo D.N."/>
            <person name="Okwuonu G.O."/>
            <person name="Pai G."/>
            <person name="Parker D."/>
            <person name="Paul H.A."/>
            <person name="Pfannkoch C."/>
            <person name="Pohl C.S."/>
            <person name="Rogers Y.-H.C."/>
            <person name="Ruiz S.J."/>
            <person name="Sabo A."/>
            <person name="Santibanez J."/>
            <person name="Schneider B.W."/>
            <person name="Smith S.M."/>
            <person name="Sodergren E."/>
            <person name="Svatek A.F."/>
            <person name="Utterback T.R."/>
            <person name="Vattathil S."/>
            <person name="Warren W."/>
            <person name="White C.S."/>
            <person name="Chinwalla A.T."/>
            <person name="Feng Y."/>
            <person name="Halpern A.L."/>
            <person name="Hillier L.W."/>
            <person name="Huang X."/>
            <person name="Minx P."/>
            <person name="Nelson J.O."/>
            <person name="Pepin K.H."/>
            <person name="Qin X."/>
            <person name="Sutton G.G."/>
            <person name="Venter E."/>
            <person name="Walenz B.P."/>
            <person name="Wallis J.W."/>
            <person name="Worley K.C."/>
            <person name="Yang S.-P."/>
            <person name="Jones S.M."/>
            <person name="Marra M.A."/>
            <person name="Rocchi M."/>
            <person name="Schein J.E."/>
            <person name="Baertsch R."/>
            <person name="Clarke L."/>
            <person name="Csuros M."/>
            <person name="Glasscock J."/>
            <person name="Harris R.A."/>
            <person name="Havlak P."/>
            <person name="Jackson A.R."/>
            <person name="Jiang H."/>
            <person name="Liu Y."/>
            <person name="Messina D.N."/>
            <person name="Shen Y."/>
            <person name="Song H.X.-Z."/>
            <person name="Wylie T."/>
            <person name="Zhang L."/>
            <person name="Birney E."/>
            <person name="Han K."/>
            <person name="Konkel M.K."/>
            <person name="Lee J."/>
            <person name="Smit A.F.A."/>
            <person name="Ullmer B."/>
            <person name="Wang H."/>
            <person name="Xing J."/>
            <person name="Burhans R."/>
            <person name="Cheng Z."/>
            <person name="Karro J.E."/>
            <person name="Ma J."/>
            <person name="Raney B."/>
            <person name="She X."/>
            <person name="Cox M.J."/>
            <person name="Demuth J.P."/>
            <person name="Dumas L.J."/>
            <person name="Han S.-G."/>
            <person name="Hopkins J."/>
            <person name="Karimpour-Fard A."/>
            <person name="Kim Y.H."/>
            <person name="Pollack J.R."/>
            <person name="Vinar T."/>
            <person name="Addo-Quaye C."/>
            <person name="Degenhardt J."/>
            <person name="Denby A."/>
            <person name="Hubisz M.J."/>
            <person name="Indap A."/>
            <person name="Kosiol C."/>
            <person name="Lahn B.T."/>
            <person name="Lawson H.A."/>
            <person name="Marklein A."/>
            <person name="Nielsen R."/>
            <person name="Vallender E.J."/>
            <person name="Clark A.G."/>
            <person name="Ferguson B."/>
            <person name="Hernandez R.D."/>
            <person name="Hirani K."/>
            <person name="Kehrer-Sawatzki H."/>
            <person name="Kolb J."/>
            <person name="Patil S."/>
            <person name="Pu L.-L."/>
            <person name="Ren Y."/>
            <person name="Smith D.G."/>
            <person name="Wheeler D.A."/>
            <person name="Schenck I."/>
            <person name="Ball E.V."/>
            <person name="Chen R."/>
            <person name="Cooper D.N."/>
            <person name="Giardine B."/>
            <person name="Hsu F."/>
            <person name="Kent W.J."/>
            <person name="Lesk A."/>
            <person name="Nelson D.L."/>
            <person name="O'brien W.E."/>
            <person name="Pruefer K."/>
            <person name="Stenson P.D."/>
            <person name="Wallace J.C."/>
            <person name="Ke H."/>
            <person name="Liu X.-M."/>
            <person name="Wang P."/>
            <person name="Xiang A.P."/>
            <person name="Yang F."/>
            <person name="Barber G.P."/>
            <person name="Haussler D."/>
            <person name="Karolchik D."/>
            <person name="Kern A.D."/>
            <person name="Kuhn R.M."/>
            <person name="Smith K.E."/>
            <person name="Zwieg A.S."/>
        </authorList>
    </citation>
    <scope>NUCLEOTIDE SEQUENCE [LARGE SCALE GENOMIC DNA]</scope>
    <source>
        <strain evidence="3">17573</strain>
    </source>
</reference>
<organism evidence="2 3">
    <name type="scientific">Macaca mulatta</name>
    <name type="common">Rhesus macaque</name>
    <dbReference type="NCBI Taxonomy" id="9544"/>
    <lineage>
        <taxon>Eukaryota</taxon>
        <taxon>Metazoa</taxon>
        <taxon>Chordata</taxon>
        <taxon>Craniata</taxon>
        <taxon>Vertebrata</taxon>
        <taxon>Euteleostomi</taxon>
        <taxon>Mammalia</taxon>
        <taxon>Eutheria</taxon>
        <taxon>Euarchontoglires</taxon>
        <taxon>Primates</taxon>
        <taxon>Haplorrhini</taxon>
        <taxon>Catarrhini</taxon>
        <taxon>Cercopithecidae</taxon>
        <taxon>Cercopithecinae</taxon>
        <taxon>Macaca</taxon>
    </lineage>
</organism>
<proteinExistence type="predicted"/>
<protein>
    <submittedName>
        <fullName evidence="2">Uncharacterized protein</fullName>
    </submittedName>
</protein>
<evidence type="ECO:0000313" key="2">
    <source>
        <dbReference type="Ensembl" id="ENSMMUP00000065564.1"/>
    </source>
</evidence>
<keyword evidence="3" id="KW-1185">Reference proteome</keyword>
<accession>A0A5F7ZIY2</accession>
<feature type="region of interest" description="Disordered" evidence="1">
    <location>
        <begin position="14"/>
        <end position="59"/>
    </location>
</feature>
<evidence type="ECO:0000313" key="3">
    <source>
        <dbReference type="Proteomes" id="UP000006718"/>
    </source>
</evidence>
<dbReference type="InParanoid" id="A0A5F7ZIY2"/>
<dbReference type="VEuPathDB" id="HostDB:ENSMMUG00000052648"/>
<reference evidence="2" key="3">
    <citation type="submission" date="2025-08" db="UniProtKB">
        <authorList>
            <consortium name="Ensembl"/>
        </authorList>
    </citation>
    <scope>IDENTIFICATION</scope>
    <source>
        <strain evidence="2">17573</strain>
    </source>
</reference>
<evidence type="ECO:0000256" key="1">
    <source>
        <dbReference type="SAM" id="MobiDB-lite"/>
    </source>
</evidence>
<dbReference type="Bgee" id="ENSMMUG00000052648">
    <property type="expression patterns" value="Expressed in cerebellar cortex and 5 other cell types or tissues"/>
</dbReference>
<name>A0A5F7ZIY2_MACMU</name>
<reference evidence="2" key="4">
    <citation type="submission" date="2025-09" db="UniProtKB">
        <authorList>
            <consortium name="Ensembl"/>
        </authorList>
    </citation>
    <scope>IDENTIFICATION</scope>
    <source>
        <strain evidence="2">17573</strain>
    </source>
</reference>
<feature type="region of interest" description="Disordered" evidence="1">
    <location>
        <begin position="144"/>
        <end position="163"/>
    </location>
</feature>
<dbReference type="Proteomes" id="UP000006718">
    <property type="component" value="Chromosome 9"/>
</dbReference>
<dbReference type="AlphaFoldDB" id="A0A5F7ZIY2"/>